<reference evidence="1" key="1">
    <citation type="journal article" date="2019" name="bioRxiv">
        <title>The Genome of the Zebra Mussel, Dreissena polymorpha: A Resource for Invasive Species Research.</title>
        <authorList>
            <person name="McCartney M.A."/>
            <person name="Auch B."/>
            <person name="Kono T."/>
            <person name="Mallez S."/>
            <person name="Zhang Y."/>
            <person name="Obille A."/>
            <person name="Becker A."/>
            <person name="Abrahante J.E."/>
            <person name="Garbe J."/>
            <person name="Badalamenti J.P."/>
            <person name="Herman A."/>
            <person name="Mangelson H."/>
            <person name="Liachko I."/>
            <person name="Sullivan S."/>
            <person name="Sone E.D."/>
            <person name="Koren S."/>
            <person name="Silverstein K.A.T."/>
            <person name="Beckman K.B."/>
            <person name="Gohl D.M."/>
        </authorList>
    </citation>
    <scope>NUCLEOTIDE SEQUENCE</scope>
    <source>
        <strain evidence="1">Duluth1</strain>
        <tissue evidence="1">Whole animal</tissue>
    </source>
</reference>
<dbReference type="EMBL" id="JAIWYP010000004">
    <property type="protein sequence ID" value="KAH3840775.1"/>
    <property type="molecule type" value="Genomic_DNA"/>
</dbReference>
<organism evidence="1 2">
    <name type="scientific">Dreissena polymorpha</name>
    <name type="common">Zebra mussel</name>
    <name type="synonym">Mytilus polymorpha</name>
    <dbReference type="NCBI Taxonomy" id="45954"/>
    <lineage>
        <taxon>Eukaryota</taxon>
        <taxon>Metazoa</taxon>
        <taxon>Spiralia</taxon>
        <taxon>Lophotrochozoa</taxon>
        <taxon>Mollusca</taxon>
        <taxon>Bivalvia</taxon>
        <taxon>Autobranchia</taxon>
        <taxon>Heteroconchia</taxon>
        <taxon>Euheterodonta</taxon>
        <taxon>Imparidentia</taxon>
        <taxon>Neoheterodontei</taxon>
        <taxon>Myida</taxon>
        <taxon>Dreissenoidea</taxon>
        <taxon>Dreissenidae</taxon>
        <taxon>Dreissena</taxon>
    </lineage>
</organism>
<sequence length="128" mass="14411">MIKYCQYSHLLTTSYRKSLVAANGWPFNSIYDESVSCFGMTSGATPPCREDDGTMLPGMELATNRMEADACWDRHSLTTLSSYADGAVTRREPDNSFVHETYCKVTTWSYCWKITLVCIRGRVIIGAE</sequence>
<proteinExistence type="predicted"/>
<dbReference type="AlphaFoldDB" id="A0A9D4KJM3"/>
<name>A0A9D4KJM3_DREPO</name>
<evidence type="ECO:0000313" key="2">
    <source>
        <dbReference type="Proteomes" id="UP000828390"/>
    </source>
</evidence>
<accession>A0A9D4KJM3</accession>
<dbReference type="Proteomes" id="UP000828390">
    <property type="component" value="Unassembled WGS sequence"/>
</dbReference>
<gene>
    <name evidence="1" type="ORF">DPMN_114231</name>
</gene>
<keyword evidence="2" id="KW-1185">Reference proteome</keyword>
<evidence type="ECO:0000313" key="1">
    <source>
        <dbReference type="EMBL" id="KAH3840775.1"/>
    </source>
</evidence>
<reference evidence="1" key="2">
    <citation type="submission" date="2020-11" db="EMBL/GenBank/DDBJ databases">
        <authorList>
            <person name="McCartney M.A."/>
            <person name="Auch B."/>
            <person name="Kono T."/>
            <person name="Mallez S."/>
            <person name="Becker A."/>
            <person name="Gohl D.M."/>
            <person name="Silverstein K.A.T."/>
            <person name="Koren S."/>
            <person name="Bechman K.B."/>
            <person name="Herman A."/>
            <person name="Abrahante J.E."/>
            <person name="Garbe J."/>
        </authorList>
    </citation>
    <scope>NUCLEOTIDE SEQUENCE</scope>
    <source>
        <strain evidence="1">Duluth1</strain>
        <tissue evidence="1">Whole animal</tissue>
    </source>
</reference>
<comment type="caution">
    <text evidence="1">The sequence shown here is derived from an EMBL/GenBank/DDBJ whole genome shotgun (WGS) entry which is preliminary data.</text>
</comment>
<protein>
    <submittedName>
        <fullName evidence="1">Uncharacterized protein</fullName>
    </submittedName>
</protein>